<organism evidence="1 2">
    <name type="scientific">Ambispora leptoticha</name>
    <dbReference type="NCBI Taxonomy" id="144679"/>
    <lineage>
        <taxon>Eukaryota</taxon>
        <taxon>Fungi</taxon>
        <taxon>Fungi incertae sedis</taxon>
        <taxon>Mucoromycota</taxon>
        <taxon>Glomeromycotina</taxon>
        <taxon>Glomeromycetes</taxon>
        <taxon>Archaeosporales</taxon>
        <taxon>Ambisporaceae</taxon>
        <taxon>Ambispora</taxon>
    </lineage>
</organism>
<dbReference type="EMBL" id="CAJVPS010000071">
    <property type="protein sequence ID" value="CAG8448021.1"/>
    <property type="molecule type" value="Genomic_DNA"/>
</dbReference>
<name>A0A9N8V9Q4_9GLOM</name>
<protein>
    <submittedName>
        <fullName evidence="1">6120_t:CDS:1</fullName>
    </submittedName>
</protein>
<keyword evidence="2" id="KW-1185">Reference proteome</keyword>
<evidence type="ECO:0000313" key="2">
    <source>
        <dbReference type="Proteomes" id="UP000789508"/>
    </source>
</evidence>
<comment type="caution">
    <text evidence="1">The sequence shown here is derived from an EMBL/GenBank/DDBJ whole genome shotgun (WGS) entry which is preliminary data.</text>
</comment>
<dbReference type="Proteomes" id="UP000789508">
    <property type="component" value="Unassembled WGS sequence"/>
</dbReference>
<dbReference type="AlphaFoldDB" id="A0A9N8V9Q4"/>
<gene>
    <name evidence="1" type="ORF">ALEPTO_LOCUS817</name>
</gene>
<evidence type="ECO:0000313" key="1">
    <source>
        <dbReference type="EMBL" id="CAG8448021.1"/>
    </source>
</evidence>
<reference evidence="1" key="1">
    <citation type="submission" date="2021-06" db="EMBL/GenBank/DDBJ databases">
        <authorList>
            <person name="Kallberg Y."/>
            <person name="Tangrot J."/>
            <person name="Rosling A."/>
        </authorList>
    </citation>
    <scope>NUCLEOTIDE SEQUENCE</scope>
    <source>
        <strain evidence="1">FL130A</strain>
    </source>
</reference>
<accession>A0A9N8V9Q4</accession>
<sequence length="41" mass="4831">MCILQDTKSMESKKIQGQSINTNKKNDQLCYNNEKLSKYVY</sequence>
<proteinExistence type="predicted"/>